<dbReference type="Pfam" id="PF00150">
    <property type="entry name" value="Cellulase"/>
    <property type="match status" value="1"/>
</dbReference>
<dbReference type="InterPro" id="IPR006311">
    <property type="entry name" value="TAT_signal"/>
</dbReference>
<evidence type="ECO:0000256" key="1">
    <source>
        <dbReference type="ARBA" id="ARBA00022801"/>
    </source>
</evidence>
<dbReference type="Gene3D" id="3.20.20.80">
    <property type="entry name" value="Glycosidases"/>
    <property type="match status" value="1"/>
</dbReference>
<evidence type="ECO:0000313" key="7">
    <source>
        <dbReference type="EMBL" id="GGI07958.1"/>
    </source>
</evidence>
<dbReference type="GO" id="GO:0004553">
    <property type="term" value="F:hydrolase activity, hydrolyzing O-glycosyl compounds"/>
    <property type="evidence" value="ECO:0007669"/>
    <property type="project" value="InterPro"/>
</dbReference>
<evidence type="ECO:0000256" key="4">
    <source>
        <dbReference type="SAM" id="MobiDB-lite"/>
    </source>
</evidence>
<sequence>MTRENRTAPTGRRWLAALAAAALPLTLAAGPASAAPPAHAGPPGASEPGGGFTVTDQGRIADANGDDVLLRGLSYPHTWYSHTYDPAEQFAAIASTGANAVRVVLSNGRQGYGYDDVDSVTEVVDACIANQLVCVLEVHDTTGYGDEWASPDASTLAEAVDWWLEVQPALEGREDVVIVNIGNEPFGNQPEVGEVWAAETSEAIQRLRAAGFDHLLMVDAPNWGQDWSWTMFEQADEVFAADPHRNTVFSIHMYGVYADAARITTYLEGFVERQLPLVVGEFGHDHSDGNPDEDAILAETRRLGLGWIAWSWSGNSGGVEYLDLVEDFDVTTPTWWGQRVFTGPDGFAETARTIGVFARPERAADCRNRNWSTYRYPAFPNQGQCVAYVATGRGRG</sequence>
<organism evidence="7 8">
    <name type="scientific">Egicoccus halophilus</name>
    <dbReference type="NCBI Taxonomy" id="1670830"/>
    <lineage>
        <taxon>Bacteria</taxon>
        <taxon>Bacillati</taxon>
        <taxon>Actinomycetota</taxon>
        <taxon>Nitriliruptoria</taxon>
        <taxon>Egicoccales</taxon>
        <taxon>Egicoccaceae</taxon>
        <taxon>Egicoccus</taxon>
    </lineage>
</organism>
<reference evidence="7" key="1">
    <citation type="journal article" date="2014" name="Int. J. Syst. Evol. Microbiol.">
        <title>Complete genome sequence of Corynebacterium casei LMG S-19264T (=DSM 44701T), isolated from a smear-ripened cheese.</title>
        <authorList>
            <consortium name="US DOE Joint Genome Institute (JGI-PGF)"/>
            <person name="Walter F."/>
            <person name="Albersmeier A."/>
            <person name="Kalinowski J."/>
            <person name="Ruckert C."/>
        </authorList>
    </citation>
    <scope>NUCLEOTIDE SEQUENCE</scope>
    <source>
        <strain evidence="7">CGMCC 1.14988</strain>
    </source>
</reference>
<dbReference type="InterPro" id="IPR017853">
    <property type="entry name" value="GH"/>
</dbReference>
<keyword evidence="8" id="KW-1185">Reference proteome</keyword>
<dbReference type="PANTHER" id="PTHR34142:SF1">
    <property type="entry name" value="GLYCOSIDE HYDROLASE FAMILY 5 DOMAIN-CONTAINING PROTEIN"/>
    <property type="match status" value="1"/>
</dbReference>
<dbReference type="RefSeq" id="WP_130648946.1">
    <property type="nucleotide sequence ID" value="NZ_BMHA01000010.1"/>
</dbReference>
<feature type="compositionally biased region" description="Low complexity" evidence="4">
    <location>
        <begin position="31"/>
        <end position="46"/>
    </location>
</feature>
<dbReference type="AlphaFoldDB" id="A0A8J3AFG8"/>
<evidence type="ECO:0000256" key="2">
    <source>
        <dbReference type="ARBA" id="ARBA00023295"/>
    </source>
</evidence>
<proteinExistence type="inferred from homology"/>
<comment type="caution">
    <text evidence="7">The sequence shown here is derived from an EMBL/GenBank/DDBJ whole genome shotgun (WGS) entry which is preliminary data.</text>
</comment>
<dbReference type="InterPro" id="IPR001547">
    <property type="entry name" value="Glyco_hydro_5"/>
</dbReference>
<keyword evidence="5" id="KW-0732">Signal</keyword>
<dbReference type="OrthoDB" id="9801198at2"/>
<accession>A0A8J3AFG8</accession>
<dbReference type="Proteomes" id="UP000650511">
    <property type="component" value="Unassembled WGS sequence"/>
</dbReference>
<dbReference type="PANTHER" id="PTHR34142">
    <property type="entry name" value="ENDO-BETA-1,4-GLUCANASE A"/>
    <property type="match status" value="1"/>
</dbReference>
<feature type="chain" id="PRO_5035282807" evidence="5">
    <location>
        <begin position="35"/>
        <end position="396"/>
    </location>
</feature>
<keyword evidence="2 3" id="KW-0326">Glycosidase</keyword>
<protein>
    <submittedName>
        <fullName evidence="7">Beta-mannosidase</fullName>
    </submittedName>
</protein>
<name>A0A8J3AFG8_9ACTN</name>
<reference evidence="7" key="2">
    <citation type="submission" date="2020-09" db="EMBL/GenBank/DDBJ databases">
        <authorList>
            <person name="Sun Q."/>
            <person name="Zhou Y."/>
        </authorList>
    </citation>
    <scope>NUCLEOTIDE SEQUENCE</scope>
    <source>
        <strain evidence="7">CGMCC 1.14988</strain>
    </source>
</reference>
<dbReference type="SUPFAM" id="SSF51445">
    <property type="entry name" value="(Trans)glycosidases"/>
    <property type="match status" value="1"/>
</dbReference>
<feature type="signal peptide" evidence="5">
    <location>
        <begin position="1"/>
        <end position="34"/>
    </location>
</feature>
<feature type="domain" description="Glycoside hydrolase family 5" evidence="6">
    <location>
        <begin position="62"/>
        <end position="316"/>
    </location>
</feature>
<dbReference type="PROSITE" id="PS51318">
    <property type="entry name" value="TAT"/>
    <property type="match status" value="1"/>
</dbReference>
<comment type="similarity">
    <text evidence="3">Belongs to the glycosyl hydrolase 5 (cellulase A) family.</text>
</comment>
<evidence type="ECO:0000256" key="5">
    <source>
        <dbReference type="SAM" id="SignalP"/>
    </source>
</evidence>
<dbReference type="GO" id="GO:0009251">
    <property type="term" value="P:glucan catabolic process"/>
    <property type="evidence" value="ECO:0007669"/>
    <property type="project" value="TreeGrafter"/>
</dbReference>
<evidence type="ECO:0000256" key="3">
    <source>
        <dbReference type="RuleBase" id="RU361153"/>
    </source>
</evidence>
<evidence type="ECO:0000313" key="8">
    <source>
        <dbReference type="Proteomes" id="UP000650511"/>
    </source>
</evidence>
<evidence type="ECO:0000259" key="6">
    <source>
        <dbReference type="Pfam" id="PF00150"/>
    </source>
</evidence>
<gene>
    <name evidence="7" type="ORF">GCM10011354_26680</name>
</gene>
<feature type="region of interest" description="Disordered" evidence="4">
    <location>
        <begin position="31"/>
        <end position="56"/>
    </location>
</feature>
<keyword evidence="1 3" id="KW-0378">Hydrolase</keyword>
<dbReference type="EMBL" id="BMHA01000010">
    <property type="protein sequence ID" value="GGI07958.1"/>
    <property type="molecule type" value="Genomic_DNA"/>
</dbReference>